<name>A0A2I1EXK7_9GLOM</name>
<dbReference type="VEuPathDB" id="FungiDB:RhiirA1_541015"/>
<gene>
    <name evidence="2" type="ORF">RhiirA5_505971</name>
    <name evidence="1" type="ORF">RhiirA5_506272</name>
</gene>
<protein>
    <submittedName>
        <fullName evidence="1">Uncharacterized protein</fullName>
    </submittedName>
</protein>
<accession>A0A2I1EXK7</accession>
<dbReference type="AlphaFoldDB" id="A0A2I1EXK7"/>
<reference evidence="1 3" key="1">
    <citation type="submission" date="2016-04" db="EMBL/GenBank/DDBJ databases">
        <title>Genome analyses suggest a sexual origin of heterokaryosis in a supposedly ancient asexual fungus.</title>
        <authorList>
            <person name="Ropars J."/>
            <person name="Sedzielewska K."/>
            <person name="Noel J."/>
            <person name="Charron P."/>
            <person name="Farinelli L."/>
            <person name="Marton T."/>
            <person name="Kruger M."/>
            <person name="Pelin A."/>
            <person name="Brachmann A."/>
            <person name="Corradi N."/>
        </authorList>
    </citation>
    <scope>NUCLEOTIDE SEQUENCE [LARGE SCALE GENOMIC DNA]</scope>
    <source>
        <strain evidence="1 3">A5</strain>
    </source>
</reference>
<dbReference type="Proteomes" id="UP000232722">
    <property type="component" value="Unassembled WGS sequence"/>
</dbReference>
<reference evidence="1 3" key="2">
    <citation type="submission" date="2017-09" db="EMBL/GenBank/DDBJ databases">
        <title>Extensive intraspecific genome diversity in a model arbuscular mycorrhizal fungus.</title>
        <authorList>
            <person name="Chen E.C."/>
            <person name="Morin E."/>
            <person name="Beaudet D."/>
            <person name="Noel J."/>
            <person name="Ndikumana S."/>
            <person name="Charron P."/>
            <person name="St-Onge C."/>
            <person name="Giorgi J."/>
            <person name="Grigoriev I.V."/>
            <person name="Roux C."/>
            <person name="Martin F.M."/>
            <person name="Corradi N."/>
        </authorList>
    </citation>
    <scope>NUCLEOTIDE SEQUENCE [LARGE SCALE GENOMIC DNA]</scope>
    <source>
        <strain evidence="1 3">A5</strain>
    </source>
</reference>
<dbReference type="VEuPathDB" id="FungiDB:FUN_010098"/>
<dbReference type="EMBL" id="LLXJ01002749">
    <property type="protein sequence ID" value="PKB98200.1"/>
    <property type="molecule type" value="Genomic_DNA"/>
</dbReference>
<dbReference type="OrthoDB" id="2308560at2759"/>
<evidence type="ECO:0000313" key="1">
    <source>
        <dbReference type="EMBL" id="PKB98200.1"/>
    </source>
</evidence>
<proteinExistence type="predicted"/>
<evidence type="ECO:0000313" key="3">
    <source>
        <dbReference type="Proteomes" id="UP000232722"/>
    </source>
</evidence>
<organism evidence="1 3">
    <name type="scientific">Rhizophagus irregularis</name>
    <dbReference type="NCBI Taxonomy" id="588596"/>
    <lineage>
        <taxon>Eukaryota</taxon>
        <taxon>Fungi</taxon>
        <taxon>Fungi incertae sedis</taxon>
        <taxon>Mucoromycota</taxon>
        <taxon>Glomeromycotina</taxon>
        <taxon>Glomeromycetes</taxon>
        <taxon>Glomerales</taxon>
        <taxon>Glomeraceae</taxon>
        <taxon>Rhizophagus</taxon>
    </lineage>
</organism>
<evidence type="ECO:0000313" key="2">
    <source>
        <dbReference type="EMBL" id="PKB98939.1"/>
    </source>
</evidence>
<comment type="caution">
    <text evidence="1">The sequence shown here is derived from an EMBL/GenBank/DDBJ whole genome shotgun (WGS) entry which is preliminary data.</text>
</comment>
<sequence length="102" mass="11933">MLRNINLAVIDYWDKDPNDWEDGIAKSDENKKIWDTKYQIASLAMESELTSKELEVERAKETQIESDINEEMDEDSCKLEKTDNYKSKKVETDSEKRILGNV</sequence>
<dbReference type="EMBL" id="LLXJ01002410">
    <property type="protein sequence ID" value="PKB98939.1"/>
    <property type="molecule type" value="Genomic_DNA"/>
</dbReference>